<proteinExistence type="predicted"/>
<dbReference type="OrthoDB" id="9801841at2"/>
<evidence type="ECO:0000313" key="8">
    <source>
        <dbReference type="EMBL" id="AKU96714.1"/>
    </source>
</evidence>
<dbReference type="SUPFAM" id="SSF56112">
    <property type="entry name" value="Protein kinase-like (PK-like)"/>
    <property type="match status" value="1"/>
</dbReference>
<dbReference type="InterPro" id="IPR000719">
    <property type="entry name" value="Prot_kinase_dom"/>
</dbReference>
<dbReference type="Gene3D" id="3.30.200.20">
    <property type="entry name" value="Phosphorylase Kinase, domain 1"/>
    <property type="match status" value="1"/>
</dbReference>
<reference evidence="8 9" key="1">
    <citation type="submission" date="2015-08" db="EMBL/GenBank/DDBJ databases">
        <authorList>
            <person name="Babu N.S."/>
            <person name="Beckwith C.J."/>
            <person name="Beseler K.G."/>
            <person name="Brison A."/>
            <person name="Carone J.V."/>
            <person name="Caskin T.P."/>
            <person name="Diamond M."/>
            <person name="Durham M.E."/>
            <person name="Foxe J.M."/>
            <person name="Go M."/>
            <person name="Henderson B.A."/>
            <person name="Jones I.B."/>
            <person name="McGettigan J.A."/>
            <person name="Micheletti S.J."/>
            <person name="Nasrallah M.E."/>
            <person name="Ortiz D."/>
            <person name="Piller C.R."/>
            <person name="Privatt S.R."/>
            <person name="Schneider S.L."/>
            <person name="Sharp S."/>
            <person name="Smith T.C."/>
            <person name="Stanton J.D."/>
            <person name="Ullery H.E."/>
            <person name="Wilson R.J."/>
            <person name="Serrano M.G."/>
            <person name="Buck G."/>
            <person name="Lee V."/>
            <person name="Wang Y."/>
            <person name="Carvalho R."/>
            <person name="Voegtly L."/>
            <person name="Shi R."/>
            <person name="Duckworth R."/>
            <person name="Johnson A."/>
            <person name="Loviza R."/>
            <person name="Walstead R."/>
            <person name="Shah Z."/>
            <person name="Kiflezghi M."/>
            <person name="Wade K."/>
            <person name="Ball S.L."/>
            <person name="Bradley K.W."/>
            <person name="Asai D.J."/>
            <person name="Bowman C.A."/>
            <person name="Russell D.A."/>
            <person name="Pope W.H."/>
            <person name="Jacobs-Sera D."/>
            <person name="Hendrix R.W."/>
            <person name="Hatfull G.F."/>
        </authorList>
    </citation>
    <scope>NUCLEOTIDE SEQUENCE [LARGE SCALE GENOMIC DNA]</scope>
    <source>
        <strain evidence="8 9">DSM 27648</strain>
    </source>
</reference>
<dbReference type="GO" id="GO:0004674">
    <property type="term" value="F:protein serine/threonine kinase activity"/>
    <property type="evidence" value="ECO:0007669"/>
    <property type="project" value="UniProtKB-KW"/>
</dbReference>
<dbReference type="Gene3D" id="1.10.510.10">
    <property type="entry name" value="Transferase(Phosphotransferase) domain 1"/>
    <property type="match status" value="1"/>
</dbReference>
<protein>
    <submittedName>
        <fullName evidence="8">Serine/threonine protein kinase</fullName>
    </submittedName>
</protein>
<keyword evidence="3 8" id="KW-0418">Kinase</keyword>
<evidence type="ECO:0000313" key="9">
    <source>
        <dbReference type="Proteomes" id="UP000064967"/>
    </source>
</evidence>
<evidence type="ECO:0000259" key="7">
    <source>
        <dbReference type="PROSITE" id="PS50011"/>
    </source>
</evidence>
<evidence type="ECO:0000256" key="1">
    <source>
        <dbReference type="ARBA" id="ARBA00022679"/>
    </source>
</evidence>
<dbReference type="InterPro" id="IPR011009">
    <property type="entry name" value="Kinase-like_dom_sf"/>
</dbReference>
<dbReference type="PROSITE" id="PS50011">
    <property type="entry name" value="PROTEIN_KINASE_DOM"/>
    <property type="match status" value="1"/>
</dbReference>
<dbReference type="PANTHER" id="PTHR43289">
    <property type="entry name" value="MITOGEN-ACTIVATED PROTEIN KINASE KINASE KINASE 20-RELATED"/>
    <property type="match status" value="1"/>
</dbReference>
<dbReference type="InterPro" id="IPR008271">
    <property type="entry name" value="Ser/Thr_kinase_AS"/>
</dbReference>
<gene>
    <name evidence="8" type="ORF">AKJ09_03378</name>
</gene>
<dbReference type="STRING" id="1391654.AKJ09_03378"/>
<dbReference type="PROSITE" id="PS00108">
    <property type="entry name" value="PROTEIN_KINASE_ST"/>
    <property type="match status" value="1"/>
</dbReference>
<accession>A0A0K1PUC8</accession>
<keyword evidence="1" id="KW-0808">Transferase</keyword>
<dbReference type="InterPro" id="IPR017441">
    <property type="entry name" value="Protein_kinase_ATP_BS"/>
</dbReference>
<dbReference type="AlphaFoldDB" id="A0A0K1PUC8"/>
<dbReference type="GO" id="GO:0005524">
    <property type="term" value="F:ATP binding"/>
    <property type="evidence" value="ECO:0007669"/>
    <property type="project" value="UniProtKB-UniRule"/>
</dbReference>
<evidence type="ECO:0000256" key="2">
    <source>
        <dbReference type="ARBA" id="ARBA00022741"/>
    </source>
</evidence>
<keyword evidence="4 5" id="KW-0067">ATP-binding</keyword>
<dbReference type="RefSeq" id="WP_146647961.1">
    <property type="nucleotide sequence ID" value="NZ_CP012333.1"/>
</dbReference>
<dbReference type="Pfam" id="PF00069">
    <property type="entry name" value="Pkinase"/>
    <property type="match status" value="1"/>
</dbReference>
<feature type="region of interest" description="Disordered" evidence="6">
    <location>
        <begin position="29"/>
        <end position="52"/>
    </location>
</feature>
<evidence type="ECO:0000256" key="5">
    <source>
        <dbReference type="PROSITE-ProRule" id="PRU10141"/>
    </source>
</evidence>
<keyword evidence="9" id="KW-1185">Reference proteome</keyword>
<dbReference type="EMBL" id="CP012333">
    <property type="protein sequence ID" value="AKU96714.1"/>
    <property type="molecule type" value="Genomic_DNA"/>
</dbReference>
<dbReference type="CDD" id="cd14014">
    <property type="entry name" value="STKc_PknB_like"/>
    <property type="match status" value="1"/>
</dbReference>
<sequence length="523" mass="56892">MSHRFLRCPHCTLPHDAEAEVCPATGKRLSASDAPRSRMHGQPPPQRAPTPLGFDAVKNRIGDSRPSDFPESSDVISPTRGMQMKMMGQVIGDRYKIHGILGEGGMGTVYAAEHLGLSRFVAVKILNPSQARKRASVKRFQQEARAAGAIGHPNICEVYDMGQLDDGSPYLVMEKLDGQTLAARIVREGGLPFDEILDAMVQVLSGLIAAHEKGIVHRDIKPENIFLVRRAGASPIAKILDFGVSKMMSNFQGGDAEPALDLTRTGMVMGTPYYMSPEQARGERNLDGRVDVYACGVMMYEAICGKRPYLAANYNALLLAIINTTPRSLREVRPATPAALEAIVLRSMAKARADRYPSAGDLQQDIQKLITARAVGGAGAIDRRIDSAQRPSGEPPLPNAESISVEIPIEVSESDAHPLPETRIARLLPLEEPDEAPTEVFRQSPDAHAKSAEVSPREGAPPTARPSSPDEWDGVTRVMIPVIEEDPSETRPFSIEQTVKLDDSIDVELEAIEKQHGVPPKRP</sequence>
<evidence type="ECO:0000256" key="6">
    <source>
        <dbReference type="SAM" id="MobiDB-lite"/>
    </source>
</evidence>
<name>A0A0K1PUC8_9BACT</name>
<dbReference type="PANTHER" id="PTHR43289:SF34">
    <property type="entry name" value="SERINE_THREONINE-PROTEIN KINASE YBDM-RELATED"/>
    <property type="match status" value="1"/>
</dbReference>
<feature type="binding site" evidence="5">
    <location>
        <position position="124"/>
    </location>
    <ligand>
        <name>ATP</name>
        <dbReference type="ChEBI" id="CHEBI:30616"/>
    </ligand>
</feature>
<feature type="region of interest" description="Disordered" evidence="6">
    <location>
        <begin position="435"/>
        <end position="476"/>
    </location>
</feature>
<feature type="domain" description="Protein kinase" evidence="7">
    <location>
        <begin position="95"/>
        <end position="370"/>
    </location>
</feature>
<dbReference type="KEGG" id="llu:AKJ09_03378"/>
<organism evidence="8 9">
    <name type="scientific">Labilithrix luteola</name>
    <dbReference type="NCBI Taxonomy" id="1391654"/>
    <lineage>
        <taxon>Bacteria</taxon>
        <taxon>Pseudomonadati</taxon>
        <taxon>Myxococcota</taxon>
        <taxon>Polyangia</taxon>
        <taxon>Polyangiales</taxon>
        <taxon>Labilitrichaceae</taxon>
        <taxon>Labilithrix</taxon>
    </lineage>
</organism>
<keyword evidence="2 5" id="KW-0547">Nucleotide-binding</keyword>
<evidence type="ECO:0000256" key="3">
    <source>
        <dbReference type="ARBA" id="ARBA00022777"/>
    </source>
</evidence>
<dbReference type="SMART" id="SM00220">
    <property type="entry name" value="S_TKc"/>
    <property type="match status" value="1"/>
</dbReference>
<dbReference type="PROSITE" id="PS00107">
    <property type="entry name" value="PROTEIN_KINASE_ATP"/>
    <property type="match status" value="1"/>
</dbReference>
<dbReference type="Proteomes" id="UP000064967">
    <property type="component" value="Chromosome"/>
</dbReference>
<keyword evidence="8" id="KW-0723">Serine/threonine-protein kinase</keyword>
<evidence type="ECO:0000256" key="4">
    <source>
        <dbReference type="ARBA" id="ARBA00022840"/>
    </source>
</evidence>